<dbReference type="Proteomes" id="UP000541352">
    <property type="component" value="Unassembled WGS sequence"/>
</dbReference>
<keyword evidence="1" id="KW-0812">Transmembrane</keyword>
<evidence type="ECO:0000256" key="1">
    <source>
        <dbReference type="SAM" id="Phobius"/>
    </source>
</evidence>
<feature type="transmembrane region" description="Helical" evidence="1">
    <location>
        <begin position="197"/>
        <end position="218"/>
    </location>
</feature>
<reference evidence="2 3" key="1">
    <citation type="submission" date="2020-08" db="EMBL/GenBank/DDBJ databases">
        <title>Genomic Encyclopedia of Type Strains, Phase IV (KMG-IV): sequencing the most valuable type-strain genomes for metagenomic binning, comparative biology and taxonomic classification.</title>
        <authorList>
            <person name="Goeker M."/>
        </authorList>
    </citation>
    <scope>NUCLEOTIDE SEQUENCE [LARGE SCALE GENOMIC DNA]</scope>
    <source>
        <strain evidence="2 3">DSM 17976</strain>
    </source>
</reference>
<proteinExistence type="predicted"/>
<gene>
    <name evidence="2" type="ORF">FHS57_000619</name>
</gene>
<feature type="transmembrane region" description="Helical" evidence="1">
    <location>
        <begin position="158"/>
        <end position="177"/>
    </location>
</feature>
<feature type="transmembrane region" description="Helical" evidence="1">
    <location>
        <begin position="93"/>
        <end position="112"/>
    </location>
</feature>
<evidence type="ECO:0000313" key="2">
    <source>
        <dbReference type="EMBL" id="MBB3836637.1"/>
    </source>
</evidence>
<feature type="transmembrane region" description="Helical" evidence="1">
    <location>
        <begin position="358"/>
        <end position="378"/>
    </location>
</feature>
<dbReference type="EMBL" id="JACIBY010000001">
    <property type="protein sequence ID" value="MBB3836637.1"/>
    <property type="molecule type" value="Genomic_DNA"/>
</dbReference>
<accession>A0A7W5ZIN3</accession>
<comment type="caution">
    <text evidence="2">The sequence shown here is derived from an EMBL/GenBank/DDBJ whole genome shotgun (WGS) entry which is preliminary data.</text>
</comment>
<feature type="transmembrane region" description="Helical" evidence="1">
    <location>
        <begin position="51"/>
        <end position="72"/>
    </location>
</feature>
<keyword evidence="1" id="KW-1133">Transmembrane helix</keyword>
<feature type="transmembrane region" description="Helical" evidence="1">
    <location>
        <begin position="297"/>
        <end position="318"/>
    </location>
</feature>
<evidence type="ECO:0000313" key="3">
    <source>
        <dbReference type="Proteomes" id="UP000541352"/>
    </source>
</evidence>
<keyword evidence="1" id="KW-0472">Membrane</keyword>
<feature type="transmembrane region" description="Helical" evidence="1">
    <location>
        <begin position="7"/>
        <end position="31"/>
    </location>
</feature>
<organism evidence="2 3">
    <name type="scientific">Runella defluvii</name>
    <dbReference type="NCBI Taxonomy" id="370973"/>
    <lineage>
        <taxon>Bacteria</taxon>
        <taxon>Pseudomonadati</taxon>
        <taxon>Bacteroidota</taxon>
        <taxon>Cytophagia</taxon>
        <taxon>Cytophagales</taxon>
        <taxon>Spirosomataceae</taxon>
        <taxon>Runella</taxon>
    </lineage>
</organism>
<keyword evidence="3" id="KW-1185">Reference proteome</keyword>
<sequence>METSKKVLWIITSLVLLFLLPYLGAIIAFNGDFPPNLFTYPAIVPQAKSHFNGYIFAIISVFFVAIALLYMYPRLFGFKRVVVYVSAKKKAPLPLWFWISLVVWCGCLILLWGKFQGIRWFLKFIDILLWWSFTLMIDGIVYARNNRRSLVTIRHRELVGVAFASILGWMFFEYFNFFVDDNWYYPQGGQLPPAEFLSYSMLASTAVFPIAFEWYSLFNTFESFKAKYSKGIKLVLPKWLKMTLLVLSFGVMFSISFFPDTLFFAVWLSPLIILAILLSEMKIWSPFTSIKDGNWSPLLLIALSWVVSGVCVECWNYFSADHVNGQIITENTLYWAYSVPYVDAYHLFEMPILGYLGYLPYGIYAGVWWITFAFLLNIPTQFSEAGHDNV</sequence>
<name>A0A7W5ZIN3_9BACT</name>
<evidence type="ECO:0008006" key="4">
    <source>
        <dbReference type="Google" id="ProtNLM"/>
    </source>
</evidence>
<dbReference type="RefSeq" id="WP_183971389.1">
    <property type="nucleotide sequence ID" value="NZ_JACIBY010000001.1"/>
</dbReference>
<feature type="transmembrane region" description="Helical" evidence="1">
    <location>
        <begin position="264"/>
        <end position="285"/>
    </location>
</feature>
<dbReference type="AlphaFoldDB" id="A0A7W5ZIN3"/>
<feature type="transmembrane region" description="Helical" evidence="1">
    <location>
        <begin position="239"/>
        <end position="258"/>
    </location>
</feature>
<protein>
    <recommendedName>
        <fullName evidence="4">Small-conductance mechanosensitive channel</fullName>
    </recommendedName>
</protein>